<accession>A0A0L8V7U9</accession>
<feature type="transmembrane region" description="Helical" evidence="1">
    <location>
        <begin position="171"/>
        <end position="189"/>
    </location>
</feature>
<keyword evidence="3" id="KW-1185">Reference proteome</keyword>
<comment type="caution">
    <text evidence="2">The sequence shown here is derived from an EMBL/GenBank/DDBJ whole genome shotgun (WGS) entry which is preliminary data.</text>
</comment>
<evidence type="ECO:0008006" key="4">
    <source>
        <dbReference type="Google" id="ProtNLM"/>
    </source>
</evidence>
<keyword evidence="1" id="KW-1133">Transmembrane helix</keyword>
<evidence type="ECO:0000313" key="3">
    <source>
        <dbReference type="Proteomes" id="UP000036958"/>
    </source>
</evidence>
<evidence type="ECO:0000256" key="1">
    <source>
        <dbReference type="SAM" id="Phobius"/>
    </source>
</evidence>
<evidence type="ECO:0000313" key="2">
    <source>
        <dbReference type="EMBL" id="KOH44519.1"/>
    </source>
</evidence>
<feature type="transmembrane region" description="Helical" evidence="1">
    <location>
        <begin position="146"/>
        <end position="164"/>
    </location>
</feature>
<proteinExistence type="predicted"/>
<dbReference type="AlphaFoldDB" id="A0A0L8V7U9"/>
<feature type="transmembrane region" description="Helical" evidence="1">
    <location>
        <begin position="209"/>
        <end position="228"/>
    </location>
</feature>
<dbReference type="Proteomes" id="UP000036958">
    <property type="component" value="Unassembled WGS sequence"/>
</dbReference>
<name>A0A0L8V7U9_9BACT</name>
<protein>
    <recommendedName>
        <fullName evidence="4">DUF4386 domain-containing protein</fullName>
    </recommendedName>
</protein>
<dbReference type="Pfam" id="PF14329">
    <property type="entry name" value="DUF4386"/>
    <property type="match status" value="1"/>
</dbReference>
<feature type="transmembrane region" description="Helical" evidence="1">
    <location>
        <begin position="21"/>
        <end position="42"/>
    </location>
</feature>
<sequence>MYFNTTILKPMQMNRREKKQGIVAGISLIFMAIAAGFAYGYAHSNLVAGSPEITLQNLIANKSLFLAELAGWSIIFITDLVVAIALYLFFRSTSKQTAALTAFIRIIYTLLLGIAIYQLYRIVPVLSSLNPDAFEISTHLHMFEKLWSLGLVVFGLHLIGLGYLSVQSTSVPKLLGYLLYFGGTCYTVLHGARHLSLFDEQLLVSVEKFLALPMALAEILLAFWLIYFGSRNSNSKTRT</sequence>
<feature type="transmembrane region" description="Helical" evidence="1">
    <location>
        <begin position="102"/>
        <end position="120"/>
    </location>
</feature>
<feature type="transmembrane region" description="Helical" evidence="1">
    <location>
        <begin position="69"/>
        <end position="90"/>
    </location>
</feature>
<dbReference type="STRING" id="1409788.NC99_27490"/>
<dbReference type="InterPro" id="IPR025495">
    <property type="entry name" value="DUF4386"/>
</dbReference>
<keyword evidence="1" id="KW-0472">Membrane</keyword>
<organism evidence="2 3">
    <name type="scientific">Sunxiuqinia dokdonensis</name>
    <dbReference type="NCBI Taxonomy" id="1409788"/>
    <lineage>
        <taxon>Bacteria</taxon>
        <taxon>Pseudomonadati</taxon>
        <taxon>Bacteroidota</taxon>
        <taxon>Bacteroidia</taxon>
        <taxon>Marinilabiliales</taxon>
        <taxon>Prolixibacteraceae</taxon>
        <taxon>Sunxiuqinia</taxon>
    </lineage>
</organism>
<dbReference type="OrthoDB" id="7060422at2"/>
<keyword evidence="1" id="KW-0812">Transmembrane</keyword>
<gene>
    <name evidence="2" type="ORF">NC99_27490</name>
</gene>
<reference evidence="3" key="1">
    <citation type="submission" date="2015-07" db="EMBL/GenBank/DDBJ databases">
        <title>Genome sequencing of Sunxiuqinia dokdonensis strain SK.</title>
        <authorList>
            <person name="Ahn S."/>
            <person name="Kim B.-C."/>
        </authorList>
    </citation>
    <scope>NUCLEOTIDE SEQUENCE [LARGE SCALE GENOMIC DNA]</scope>
    <source>
        <strain evidence="3">SK</strain>
    </source>
</reference>
<dbReference type="EMBL" id="LGIA01000161">
    <property type="protein sequence ID" value="KOH44519.1"/>
    <property type="molecule type" value="Genomic_DNA"/>
</dbReference>